<dbReference type="InterPro" id="IPR004358">
    <property type="entry name" value="Sig_transdc_His_kin-like_C"/>
</dbReference>
<dbReference type="AlphaFoldDB" id="R1F466"/>
<organism evidence="4 5">
    <name type="scientific">Aeromonas molluscorum 848</name>
    <dbReference type="NCBI Taxonomy" id="1268236"/>
    <lineage>
        <taxon>Bacteria</taxon>
        <taxon>Pseudomonadati</taxon>
        <taxon>Pseudomonadota</taxon>
        <taxon>Gammaproteobacteria</taxon>
        <taxon>Aeromonadales</taxon>
        <taxon>Aeromonadaceae</taxon>
        <taxon>Aeromonas</taxon>
    </lineage>
</organism>
<evidence type="ECO:0000256" key="1">
    <source>
        <dbReference type="ARBA" id="ARBA00000085"/>
    </source>
</evidence>
<accession>R1F466</accession>
<evidence type="ECO:0000259" key="3">
    <source>
        <dbReference type="Pfam" id="PF02518"/>
    </source>
</evidence>
<feature type="domain" description="Histidine kinase/HSP90-like ATPase" evidence="3">
    <location>
        <begin position="4"/>
        <end position="44"/>
    </location>
</feature>
<dbReference type="EC" id="2.7.13.3" evidence="2"/>
<reference evidence="4 5" key="1">
    <citation type="journal article" date="2013" name="Genome Announc.">
        <title>Draft Genome Sequence of Aeromonas molluscorum Strain 848TT, Isolated from Bivalve Molluscs.</title>
        <authorList>
            <person name="Spataro N."/>
            <person name="Farfan M."/>
            <person name="Albarral V."/>
            <person name="Sanglas A."/>
            <person name="Loren J.G."/>
            <person name="Fuste M.C."/>
            <person name="Bosch E."/>
        </authorList>
    </citation>
    <scope>NUCLEOTIDE SEQUENCE [LARGE SCALE GENOMIC DNA]</scope>
    <source>
        <strain evidence="4 5">848</strain>
    </source>
</reference>
<dbReference type="InterPro" id="IPR003594">
    <property type="entry name" value="HATPase_dom"/>
</dbReference>
<keyword evidence="5" id="KW-1185">Reference proteome</keyword>
<proteinExistence type="predicted"/>
<keyword evidence="4" id="KW-0808">Transferase</keyword>
<dbReference type="SUPFAM" id="SSF55874">
    <property type="entry name" value="ATPase domain of HSP90 chaperone/DNA topoisomerase II/histidine kinase"/>
    <property type="match status" value="1"/>
</dbReference>
<dbReference type="Pfam" id="PF02518">
    <property type="entry name" value="HATPase_c"/>
    <property type="match status" value="1"/>
</dbReference>
<dbReference type="PRINTS" id="PR00344">
    <property type="entry name" value="BCTRLSENSOR"/>
</dbReference>
<name>R1F466_9GAMM</name>
<evidence type="ECO:0000313" key="5">
    <source>
        <dbReference type="Proteomes" id="UP000013526"/>
    </source>
</evidence>
<comment type="catalytic activity">
    <reaction evidence="1">
        <text>ATP + protein L-histidine = ADP + protein N-phospho-L-histidine.</text>
        <dbReference type="EC" id="2.7.13.3"/>
    </reaction>
</comment>
<sequence>MRADTSPGQGIGLAVVTEIVHSYGGEIRVDESPLGGARFQLKLPQ</sequence>
<dbReference type="Gene3D" id="3.30.565.10">
    <property type="entry name" value="Histidine kinase-like ATPase, C-terminal domain"/>
    <property type="match status" value="1"/>
</dbReference>
<keyword evidence="4" id="KW-0418">Kinase</keyword>
<dbReference type="Proteomes" id="UP000013526">
    <property type="component" value="Unassembled WGS sequence"/>
</dbReference>
<comment type="caution">
    <text evidence="4">The sequence shown here is derived from an EMBL/GenBank/DDBJ whole genome shotgun (WGS) entry which is preliminary data.</text>
</comment>
<dbReference type="InterPro" id="IPR036890">
    <property type="entry name" value="HATPase_C_sf"/>
</dbReference>
<gene>
    <name evidence="4" type="ORF">G113_12860</name>
</gene>
<dbReference type="GO" id="GO:0004673">
    <property type="term" value="F:protein histidine kinase activity"/>
    <property type="evidence" value="ECO:0007669"/>
    <property type="project" value="UniProtKB-EC"/>
</dbReference>
<dbReference type="EMBL" id="AQGQ01000087">
    <property type="protein sequence ID" value="EOD54703.1"/>
    <property type="molecule type" value="Genomic_DNA"/>
</dbReference>
<evidence type="ECO:0000313" key="4">
    <source>
        <dbReference type="EMBL" id="EOD54703.1"/>
    </source>
</evidence>
<protein>
    <recommendedName>
        <fullName evidence="2">histidine kinase</fullName>
        <ecNumber evidence="2">2.7.13.3</ecNumber>
    </recommendedName>
</protein>
<evidence type="ECO:0000256" key="2">
    <source>
        <dbReference type="ARBA" id="ARBA00012438"/>
    </source>
</evidence>